<protein>
    <recommendedName>
        <fullName evidence="7">Endolytic murein transglycosylase</fullName>
        <ecNumber evidence="7">4.2.2.29</ecNumber>
    </recommendedName>
    <alternativeName>
        <fullName evidence="7">Peptidoglycan lytic transglycosylase</fullName>
    </alternativeName>
    <alternativeName>
        <fullName evidence="7">Peptidoglycan polymerization terminase</fullName>
    </alternativeName>
</protein>
<comment type="subcellular location">
    <subcellularLocation>
        <location evidence="7">Cell membrane</location>
        <topology evidence="7">Single-pass membrane protein</topology>
    </subcellularLocation>
</comment>
<dbReference type="EMBL" id="PYVU01000068">
    <property type="protein sequence ID" value="PTB96072.1"/>
    <property type="molecule type" value="Genomic_DNA"/>
</dbReference>
<dbReference type="GO" id="GO:0009252">
    <property type="term" value="P:peptidoglycan biosynthetic process"/>
    <property type="evidence" value="ECO:0007669"/>
    <property type="project" value="UniProtKB-UniRule"/>
</dbReference>
<keyword evidence="2 7" id="KW-0812">Transmembrane</keyword>
<dbReference type="HAMAP" id="MF_02065">
    <property type="entry name" value="MltG"/>
    <property type="match status" value="1"/>
</dbReference>
<evidence type="ECO:0000313" key="10">
    <source>
        <dbReference type="Proteomes" id="UP000240608"/>
    </source>
</evidence>
<evidence type="ECO:0000256" key="3">
    <source>
        <dbReference type="ARBA" id="ARBA00022989"/>
    </source>
</evidence>
<dbReference type="InterPro" id="IPR003770">
    <property type="entry name" value="MLTG-like"/>
</dbReference>
<comment type="catalytic activity">
    <reaction evidence="7">
        <text>a peptidoglycan chain = a peptidoglycan chain with N-acetyl-1,6-anhydromuramyl-[peptide] at the reducing end + a peptidoglycan chain with N-acetylglucosamine at the non-reducing end.</text>
        <dbReference type="EC" id="4.2.2.29"/>
    </reaction>
</comment>
<name>A0A2T4DQI6_9BACT</name>
<evidence type="ECO:0000313" key="9">
    <source>
        <dbReference type="EMBL" id="PTB96072.1"/>
    </source>
</evidence>
<dbReference type="EMBL" id="BMEC01000007">
    <property type="protein sequence ID" value="GGC38602.1"/>
    <property type="molecule type" value="Genomic_DNA"/>
</dbReference>
<keyword evidence="11" id="KW-1185">Reference proteome</keyword>
<dbReference type="EC" id="4.2.2.29" evidence="7"/>
<dbReference type="PANTHER" id="PTHR30518">
    <property type="entry name" value="ENDOLYTIC MUREIN TRANSGLYCOSYLASE"/>
    <property type="match status" value="1"/>
</dbReference>
<evidence type="ECO:0000256" key="6">
    <source>
        <dbReference type="ARBA" id="ARBA00023316"/>
    </source>
</evidence>
<evidence type="ECO:0000256" key="4">
    <source>
        <dbReference type="ARBA" id="ARBA00023136"/>
    </source>
</evidence>
<dbReference type="AlphaFoldDB" id="A0A2T4DQI6"/>
<dbReference type="Gene3D" id="3.30.1490.480">
    <property type="entry name" value="Endolytic murein transglycosylase"/>
    <property type="match status" value="1"/>
</dbReference>
<keyword evidence="5 7" id="KW-0456">Lyase</keyword>
<keyword evidence="6 7" id="KW-0961">Cell wall biogenesis/degradation</keyword>
<reference evidence="9 10" key="2">
    <citation type="submission" date="2018-03" db="EMBL/GenBank/DDBJ databases">
        <title>Cross-interface Injection: A General Nanoliter Liquid Handling Method Applied to Single Cells Genome Amplification Automated Nanoliter Liquid Handling Applied to Single Cell Multiple Displacement Amplification.</title>
        <authorList>
            <person name="Yun J."/>
            <person name="Xu P."/>
            <person name="Xu J."/>
            <person name="Dai X."/>
            <person name="Wang Y."/>
            <person name="Zheng X."/>
            <person name="Cao C."/>
            <person name="Yi Q."/>
            <person name="Zhu Y."/>
            <person name="Wang L."/>
            <person name="Dong Z."/>
            <person name="Huang Y."/>
            <person name="Huang L."/>
            <person name="Du W."/>
        </authorList>
    </citation>
    <scope>NUCLEOTIDE SEQUENCE [LARGE SCALE GENOMIC DNA]</scope>
    <source>
        <strain evidence="9 10">Z-D1-2</strain>
    </source>
</reference>
<gene>
    <name evidence="7 9" type="primary">mltG</name>
    <name evidence="8" type="synonym">pabC</name>
    <name evidence="9" type="ORF">C9994_08965</name>
    <name evidence="8" type="ORF">GCM10011506_25060</name>
</gene>
<dbReference type="PANTHER" id="PTHR30518:SF2">
    <property type="entry name" value="ENDOLYTIC MUREIN TRANSGLYCOSYLASE"/>
    <property type="match status" value="1"/>
</dbReference>
<reference evidence="11" key="3">
    <citation type="journal article" date="2019" name="Int. J. Syst. Evol. Microbiol.">
        <title>The Global Catalogue of Microorganisms (GCM) 10K type strain sequencing project: providing services to taxonomists for standard genome sequencing and annotation.</title>
        <authorList>
            <consortium name="The Broad Institute Genomics Platform"/>
            <consortium name="The Broad Institute Genome Sequencing Center for Infectious Disease"/>
            <person name="Wu L."/>
            <person name="Ma J."/>
        </authorList>
    </citation>
    <scope>NUCLEOTIDE SEQUENCE [LARGE SCALE GENOMIC DNA]</scope>
    <source>
        <strain evidence="11">CGMCC 1.10832</strain>
    </source>
</reference>
<evidence type="ECO:0000313" key="11">
    <source>
        <dbReference type="Proteomes" id="UP000636010"/>
    </source>
</evidence>
<evidence type="ECO:0000256" key="2">
    <source>
        <dbReference type="ARBA" id="ARBA00022692"/>
    </source>
</evidence>
<evidence type="ECO:0000313" key="8">
    <source>
        <dbReference type="EMBL" id="GGC38602.1"/>
    </source>
</evidence>
<reference evidence="8" key="1">
    <citation type="journal article" date="2014" name="Int. J. Syst. Evol. Microbiol.">
        <title>Complete genome of a new Firmicutes species belonging to the dominant human colonic microbiota ('Ruminococcus bicirculans') reveals two chromosomes and a selective capacity to utilize plant glucans.</title>
        <authorList>
            <consortium name="NISC Comparative Sequencing Program"/>
            <person name="Wegmann U."/>
            <person name="Louis P."/>
            <person name="Goesmann A."/>
            <person name="Henrissat B."/>
            <person name="Duncan S.H."/>
            <person name="Flint H.J."/>
        </authorList>
    </citation>
    <scope>NUCLEOTIDE SEQUENCE</scope>
    <source>
        <strain evidence="8">CGMCC 1.10832</strain>
    </source>
</reference>
<reference evidence="8" key="4">
    <citation type="submission" date="2024-05" db="EMBL/GenBank/DDBJ databases">
        <authorList>
            <person name="Sun Q."/>
            <person name="Zhou Y."/>
        </authorList>
    </citation>
    <scope>NUCLEOTIDE SEQUENCE</scope>
    <source>
        <strain evidence="8">CGMCC 1.10832</strain>
    </source>
</reference>
<feature type="transmembrane region" description="Helical" evidence="7">
    <location>
        <begin position="7"/>
        <end position="26"/>
    </location>
</feature>
<evidence type="ECO:0000256" key="7">
    <source>
        <dbReference type="HAMAP-Rule" id="MF_02065"/>
    </source>
</evidence>
<dbReference type="Gene3D" id="3.30.160.60">
    <property type="entry name" value="Classic Zinc Finger"/>
    <property type="match status" value="1"/>
</dbReference>
<comment type="caution">
    <text evidence="9">The sequence shown here is derived from an EMBL/GenBank/DDBJ whole genome shotgun (WGS) entry which is preliminary data.</text>
</comment>
<keyword evidence="3 7" id="KW-1133">Transmembrane helix</keyword>
<dbReference type="Proteomes" id="UP000240608">
    <property type="component" value="Unassembled WGS sequence"/>
</dbReference>
<evidence type="ECO:0000256" key="1">
    <source>
        <dbReference type="ARBA" id="ARBA00022475"/>
    </source>
</evidence>
<accession>A0A2T4DQI6</accession>
<comment type="function">
    <text evidence="7">Functions as a peptidoglycan terminase that cleaves nascent peptidoglycan strands endolytically to terminate their elongation.</text>
</comment>
<dbReference type="GO" id="GO:0008932">
    <property type="term" value="F:lytic endotransglycosylase activity"/>
    <property type="evidence" value="ECO:0007669"/>
    <property type="project" value="UniProtKB-UniRule"/>
</dbReference>
<dbReference type="RefSeq" id="WP_188463893.1">
    <property type="nucleotide sequence ID" value="NZ_BAABHU010000007.1"/>
</dbReference>
<evidence type="ECO:0000256" key="5">
    <source>
        <dbReference type="ARBA" id="ARBA00023239"/>
    </source>
</evidence>
<dbReference type="GO" id="GO:0005886">
    <property type="term" value="C:plasma membrane"/>
    <property type="evidence" value="ECO:0007669"/>
    <property type="project" value="UniProtKB-SubCell"/>
</dbReference>
<feature type="site" description="Important for catalytic activity" evidence="7">
    <location>
        <position position="219"/>
    </location>
</feature>
<comment type="similarity">
    <text evidence="7">Belongs to the transglycosylase MltG family.</text>
</comment>
<keyword evidence="1 7" id="KW-1003">Cell membrane</keyword>
<dbReference type="GO" id="GO:0071555">
    <property type="term" value="P:cell wall organization"/>
    <property type="evidence" value="ECO:0007669"/>
    <property type="project" value="UniProtKB-KW"/>
</dbReference>
<dbReference type="Pfam" id="PF02618">
    <property type="entry name" value="YceG"/>
    <property type="match status" value="1"/>
</dbReference>
<dbReference type="NCBIfam" id="TIGR00247">
    <property type="entry name" value="endolytic transglycosylase MltG"/>
    <property type="match status" value="1"/>
</dbReference>
<organism evidence="9 10">
    <name type="scientific">Marivirga lumbricoides</name>
    <dbReference type="NCBI Taxonomy" id="1046115"/>
    <lineage>
        <taxon>Bacteria</taxon>
        <taxon>Pseudomonadati</taxon>
        <taxon>Bacteroidota</taxon>
        <taxon>Cytophagia</taxon>
        <taxon>Cytophagales</taxon>
        <taxon>Marivirgaceae</taxon>
        <taxon>Marivirga</taxon>
    </lineage>
</organism>
<dbReference type="Proteomes" id="UP000636010">
    <property type="component" value="Unassembled WGS sequence"/>
</dbReference>
<proteinExistence type="inferred from homology"/>
<sequence>MNKNNFLIGLVIVSSILITSFAFYFYQVFFTENILVDKGDQLIVIDENMTFKDLQDKVYDEGIVNDMLSFSFVAKVLDYQENIKPGLYLLEKDMTNLQAIRLLRSGRQTPTEITFNNVRLKSELAGKITDDVSADSLSFLNLLNNDSIINNAGFTVDNIMTMFIPNTYEVYYTISAQGIFDRMHSEYEKFWTAERKAKAKAIGLTPIEVSILASIVQAESIKSDERPKIAGVYLNRLERNMALQADPALVFAIGDFTIKRVLNVHKEVDSPYNLYRFTGLPPGPINLPEINSIDAVLNAQNHKYLYFCAKSDFSGYHAFATNLVEHNKNAREYQRALNQANIYK</sequence>
<keyword evidence="4 7" id="KW-0472">Membrane</keyword>
<dbReference type="CDD" id="cd08010">
    <property type="entry name" value="MltG_like"/>
    <property type="match status" value="1"/>
</dbReference>